<name>A0AC35G5B6_9BILA</name>
<evidence type="ECO:0000313" key="2">
    <source>
        <dbReference type="WBParaSite" id="PS1159_v2.g24061.t1"/>
    </source>
</evidence>
<organism evidence="1 2">
    <name type="scientific">Panagrolaimus sp. PS1159</name>
    <dbReference type="NCBI Taxonomy" id="55785"/>
    <lineage>
        <taxon>Eukaryota</taxon>
        <taxon>Metazoa</taxon>
        <taxon>Ecdysozoa</taxon>
        <taxon>Nematoda</taxon>
        <taxon>Chromadorea</taxon>
        <taxon>Rhabditida</taxon>
        <taxon>Tylenchina</taxon>
        <taxon>Panagrolaimomorpha</taxon>
        <taxon>Panagrolaimoidea</taxon>
        <taxon>Panagrolaimidae</taxon>
        <taxon>Panagrolaimus</taxon>
    </lineage>
</organism>
<reference evidence="2" key="1">
    <citation type="submission" date="2022-11" db="UniProtKB">
        <authorList>
            <consortium name="WormBaseParasite"/>
        </authorList>
    </citation>
    <scope>IDENTIFICATION</scope>
</reference>
<accession>A0AC35G5B6</accession>
<sequence>MPSSEPSPIVDPVSIWIRSQILDSKESKPSKDFITKTDVATRYDGQRSAMWTSLSEMAGPNRQKFITRMVRHWPYNKERYAVLFPMHAGLLSSCFCSHLIAARINSDIFLFNSKTPFLESVRRCPKSPWIFSIYTTGLTYFAFYNLFFEKKILGEDEPCASCALSTYSALLIGSGVLFPAMTTPALSHYMHARQTPDIPVTKNILEFSTMIFVTSKSTWSLLPKLAIFQLIVASLGTYSLLWGRSRIFHTVDIDPEILTDTMIIAQKETSLKQKLNTFCSKFAFLRPFLDDATEAAPKY</sequence>
<proteinExistence type="predicted"/>
<dbReference type="WBParaSite" id="PS1159_v2.g24061.t1">
    <property type="protein sequence ID" value="PS1159_v2.g24061.t1"/>
    <property type="gene ID" value="PS1159_v2.g24061"/>
</dbReference>
<dbReference type="Proteomes" id="UP000887580">
    <property type="component" value="Unplaced"/>
</dbReference>
<protein>
    <submittedName>
        <fullName evidence="2">Uncharacterized protein</fullName>
    </submittedName>
</protein>
<evidence type="ECO:0000313" key="1">
    <source>
        <dbReference type="Proteomes" id="UP000887580"/>
    </source>
</evidence>